<keyword evidence="2" id="KW-1185">Reference proteome</keyword>
<comment type="caution">
    <text evidence="1">The sequence shown here is derived from an EMBL/GenBank/DDBJ whole genome shotgun (WGS) entry which is preliminary data.</text>
</comment>
<dbReference type="Proteomes" id="UP001157502">
    <property type="component" value="Chromosome 28"/>
</dbReference>
<proteinExistence type="predicted"/>
<reference evidence="1" key="1">
    <citation type="submission" date="2021-05" db="EMBL/GenBank/DDBJ databases">
        <authorList>
            <person name="Pan Q."/>
            <person name="Jouanno E."/>
            <person name="Zahm M."/>
            <person name="Klopp C."/>
            <person name="Cabau C."/>
            <person name="Louis A."/>
            <person name="Berthelot C."/>
            <person name="Parey E."/>
            <person name="Roest Crollius H."/>
            <person name="Montfort J."/>
            <person name="Robinson-Rechavi M."/>
            <person name="Bouchez O."/>
            <person name="Lampietro C."/>
            <person name="Lopez Roques C."/>
            <person name="Donnadieu C."/>
            <person name="Postlethwait J."/>
            <person name="Bobe J."/>
            <person name="Dillon D."/>
            <person name="Chandos A."/>
            <person name="von Hippel F."/>
            <person name="Guiguen Y."/>
        </authorList>
    </citation>
    <scope>NUCLEOTIDE SEQUENCE</scope>
    <source>
        <strain evidence="1">YG-Jan2019</strain>
    </source>
</reference>
<organism evidence="1 2">
    <name type="scientific">Dallia pectoralis</name>
    <name type="common">Alaska blackfish</name>
    <dbReference type="NCBI Taxonomy" id="75939"/>
    <lineage>
        <taxon>Eukaryota</taxon>
        <taxon>Metazoa</taxon>
        <taxon>Chordata</taxon>
        <taxon>Craniata</taxon>
        <taxon>Vertebrata</taxon>
        <taxon>Euteleostomi</taxon>
        <taxon>Actinopterygii</taxon>
        <taxon>Neopterygii</taxon>
        <taxon>Teleostei</taxon>
        <taxon>Protacanthopterygii</taxon>
        <taxon>Esociformes</taxon>
        <taxon>Umbridae</taxon>
        <taxon>Dallia</taxon>
    </lineage>
</organism>
<gene>
    <name evidence="1" type="ORF">DPEC_G00300110</name>
</gene>
<evidence type="ECO:0000313" key="2">
    <source>
        <dbReference type="Proteomes" id="UP001157502"/>
    </source>
</evidence>
<sequence>MVPRLGLYLPDHLSRGVPGPHNNWSTCRIFSFRVNQTTRKEARPADNIEKQCAPPGVQRTRRQTKLDPRREISDHGERPIAQIRDSPGESKQTLGTAAACGRNVQPRKSITPVPRNKINIQTTFVSRRARDMNEEAGGRGGGELLLPLPGNTTLTLAVLEGFLIESQGPG</sequence>
<name>A0ACC2FGE4_DALPE</name>
<protein>
    <submittedName>
        <fullName evidence="1">Uncharacterized protein</fullName>
    </submittedName>
</protein>
<dbReference type="EMBL" id="CM055755">
    <property type="protein sequence ID" value="KAJ7990419.1"/>
    <property type="molecule type" value="Genomic_DNA"/>
</dbReference>
<accession>A0ACC2FGE4</accession>
<evidence type="ECO:0000313" key="1">
    <source>
        <dbReference type="EMBL" id="KAJ7990419.1"/>
    </source>
</evidence>